<name>A0A2I5T5S6_SERS3</name>
<feature type="transmembrane region" description="Helical" evidence="14">
    <location>
        <begin position="117"/>
        <end position="139"/>
    </location>
</feature>
<evidence type="ECO:0000256" key="14">
    <source>
        <dbReference type="RuleBase" id="RU362101"/>
    </source>
</evidence>
<dbReference type="KEGG" id="serq:CWC46_09020"/>
<dbReference type="KEGG" id="sera:Ser39006_009025"/>
<dbReference type="GO" id="GO:0046583">
    <property type="term" value="F:monoatomic cation efflux transmembrane transporter activity"/>
    <property type="evidence" value="ECO:0007669"/>
    <property type="project" value="TreeGrafter"/>
</dbReference>
<evidence type="ECO:0000256" key="1">
    <source>
        <dbReference type="ARBA" id="ARBA00002510"/>
    </source>
</evidence>
<evidence type="ECO:0000313" key="16">
    <source>
        <dbReference type="EMBL" id="AUH04250.1"/>
    </source>
</evidence>
<dbReference type="GO" id="GO:0006824">
    <property type="term" value="P:cobalt ion transport"/>
    <property type="evidence" value="ECO:0007669"/>
    <property type="project" value="UniProtKB-KW"/>
</dbReference>
<dbReference type="PANTHER" id="PTHR40659">
    <property type="entry name" value="NICKEL/COBALT EFFLUX SYSTEM RCNA"/>
    <property type="match status" value="1"/>
</dbReference>
<evidence type="ECO:0000256" key="8">
    <source>
        <dbReference type="ARBA" id="ARBA00022692"/>
    </source>
</evidence>
<keyword evidence="10" id="KW-0406">Ion transport</keyword>
<comment type="similarity">
    <text evidence="3">Belongs to the NiCoT transporter (TC 2.A.52) family. RcnA subfamily.</text>
</comment>
<reference evidence="16 17" key="1">
    <citation type="journal article" date="2013" name="Genome Announc.">
        <title>Draft genome sequence of Serratia sp. strain ATCC 39006, a model bacterium for analysis of the biosynthesis and regulation of prodigiosin, a carbapenem, and gas vesicles.</title>
        <authorList>
            <person name="Fineran P.C."/>
            <person name="Iglesias Cans M.C."/>
            <person name="Ramsay J.P."/>
            <person name="Wilf N.M."/>
            <person name="Cossyleon D."/>
            <person name="McNeil M.B."/>
            <person name="Williamson N.R."/>
            <person name="Monson R.E."/>
            <person name="Becher S.A."/>
            <person name="Stanton J.A."/>
            <person name="Brugger K."/>
            <person name="Brown S.D."/>
            <person name="Salmond G.P."/>
        </authorList>
    </citation>
    <scope>NUCLEOTIDE SEQUENCE [LARGE SCALE GENOMIC DNA]</scope>
    <source>
        <strain evidence="16">ATCC 39006</strain>
        <strain evidence="17">ATCC 39006 / SC 11482</strain>
    </source>
</reference>
<evidence type="ECO:0000256" key="12">
    <source>
        <dbReference type="ARBA" id="ARBA00023136"/>
    </source>
</evidence>
<evidence type="ECO:0000256" key="9">
    <source>
        <dbReference type="ARBA" id="ARBA00022989"/>
    </source>
</evidence>
<keyword evidence="13" id="KW-0170">Cobalt</keyword>
<dbReference type="GO" id="GO:0032025">
    <property type="term" value="P:response to cobalt ion"/>
    <property type="evidence" value="ECO:0007669"/>
    <property type="project" value="TreeGrafter"/>
</dbReference>
<proteinExistence type="inferred from homology"/>
<feature type="transmembrane region" description="Helical" evidence="14">
    <location>
        <begin position="83"/>
        <end position="105"/>
    </location>
</feature>
<evidence type="ECO:0000256" key="10">
    <source>
        <dbReference type="ARBA" id="ARBA00023065"/>
    </source>
</evidence>
<dbReference type="InterPro" id="IPR051224">
    <property type="entry name" value="NiCoT_RcnA"/>
</dbReference>
<dbReference type="GO" id="GO:0005886">
    <property type="term" value="C:plasma membrane"/>
    <property type="evidence" value="ECO:0007669"/>
    <property type="project" value="UniProtKB-SubCell"/>
</dbReference>
<dbReference type="GO" id="GO:0010045">
    <property type="term" value="P:response to nickel cation"/>
    <property type="evidence" value="ECO:0007669"/>
    <property type="project" value="TreeGrafter"/>
</dbReference>
<dbReference type="EMBL" id="CP025085">
    <property type="protein sequence ID" value="AUG99930.1"/>
    <property type="molecule type" value="Genomic_DNA"/>
</dbReference>
<evidence type="ECO:0000256" key="3">
    <source>
        <dbReference type="ARBA" id="ARBA00010428"/>
    </source>
</evidence>
<evidence type="ECO:0000256" key="2">
    <source>
        <dbReference type="ARBA" id="ARBA00004651"/>
    </source>
</evidence>
<dbReference type="PANTHER" id="PTHR40659:SF1">
    <property type="entry name" value="NICKEL_COBALT EFFLUX SYSTEM RCNA"/>
    <property type="match status" value="1"/>
</dbReference>
<evidence type="ECO:0000256" key="6">
    <source>
        <dbReference type="ARBA" id="ARBA00022475"/>
    </source>
</evidence>
<keyword evidence="12 14" id="KW-0472">Membrane</keyword>
<keyword evidence="6" id="KW-1003">Cell membrane</keyword>
<comment type="subcellular location">
    <subcellularLocation>
        <location evidence="2 14">Cell membrane</location>
        <topology evidence="2 14">Multi-pass membrane protein</topology>
    </subcellularLocation>
</comment>
<dbReference type="EMBL" id="CP025084">
    <property type="protein sequence ID" value="AUH04250.1"/>
    <property type="molecule type" value="Genomic_DNA"/>
</dbReference>
<evidence type="ECO:0000256" key="5">
    <source>
        <dbReference type="ARBA" id="ARBA00022448"/>
    </source>
</evidence>
<dbReference type="GO" id="GO:0015099">
    <property type="term" value="F:nickel cation transmembrane transporter activity"/>
    <property type="evidence" value="ECO:0007669"/>
    <property type="project" value="UniProtKB-UniRule"/>
</dbReference>
<evidence type="ECO:0000313" key="18">
    <source>
        <dbReference type="Proteomes" id="UP000233778"/>
    </source>
</evidence>
<gene>
    <name evidence="15" type="ORF">CWC46_09020</name>
    <name evidence="16" type="ORF">Ser39006_009025</name>
</gene>
<dbReference type="AlphaFoldDB" id="A0A2I5T5S6"/>
<comment type="function">
    <text evidence="1">Efflux system for nickel and cobalt.</text>
</comment>
<protein>
    <recommendedName>
        <fullName evidence="14">Nickel/cobalt efflux system</fullName>
    </recommendedName>
</protein>
<sequence>MSMNMTGTIRPISRFRWLLNLWPLVLFLLLLTVGLREAFVYWPEVLMRSVVWQKSLHQQMSQLMELVKAQPHRAGLSLMVFSLVYGVLHAVGPGHGKVVIATYLATHPSKLKNSLQLTFAAAMLQGMVAIVLVTLVLTVLQLSSHALHISTFWMEKGSFILVIGLGCVLCLRAGKGLIGVLVSAYRNRPVFRIQRVTSIMTERTPKNILRQPVSPVHHHDAHCGCGHRHMPTPEELERDSGLRTRLLVILSMGLRPCSGAIMVLLFAKVIGVFGWGVASALTMALGTALTVSVLAVLVFYCRRWVEKLNRHNTPVIWQHIVWYTLSLAGGVVLVGSGVLLYLITQPALMGGIRPFAG</sequence>
<accession>A0A2I5T5S6</accession>
<reference evidence="15 18" key="3">
    <citation type="submission" date="2017-11" db="EMBL/GenBank/DDBJ databases">
        <title>Complete genome sequence of Serratia sp. ATCC 39006 LacA.</title>
        <authorList>
            <person name="Hampton H.G."/>
            <person name="Jackson S.A."/>
            <person name="Jauregui R."/>
            <person name="Poulter G.T.M."/>
            <person name="Salmond G.P.C."/>
            <person name="Fineran P.C."/>
        </authorList>
    </citation>
    <scope>NUCLEOTIDE SEQUENCE [LARGE SCALE GENOMIC DNA]</scope>
    <source>
        <strain evidence="15 18">ATCC 39006</strain>
    </source>
</reference>
<dbReference type="Proteomes" id="UP000017700">
    <property type="component" value="Chromosome"/>
</dbReference>
<dbReference type="Pfam" id="PF03824">
    <property type="entry name" value="NicO"/>
    <property type="match status" value="1"/>
</dbReference>
<organism evidence="16 17">
    <name type="scientific">Serratia sp. (strain ATCC 39006)</name>
    <name type="common">Prodigiosinella confusarubida</name>
    <dbReference type="NCBI Taxonomy" id="104623"/>
    <lineage>
        <taxon>Bacteria</taxon>
        <taxon>Pseudomonadati</taxon>
        <taxon>Pseudomonadota</taxon>
        <taxon>Gammaproteobacteria</taxon>
        <taxon>Enterobacterales</taxon>
        <taxon>Pectobacteriaceae</taxon>
        <taxon>Prodigiosinella</taxon>
    </lineage>
</organism>
<feature type="transmembrane region" description="Helical" evidence="14">
    <location>
        <begin position="273"/>
        <end position="300"/>
    </location>
</feature>
<feature type="transmembrane region" description="Helical" evidence="14">
    <location>
        <begin position="320"/>
        <end position="343"/>
    </location>
</feature>
<keyword evidence="17" id="KW-1185">Reference proteome</keyword>
<dbReference type="Proteomes" id="UP000233778">
    <property type="component" value="Chromosome"/>
</dbReference>
<evidence type="ECO:0000256" key="4">
    <source>
        <dbReference type="ARBA" id="ARBA00022426"/>
    </source>
</evidence>
<evidence type="ECO:0000313" key="15">
    <source>
        <dbReference type="EMBL" id="AUG99930.1"/>
    </source>
</evidence>
<dbReference type="STRING" id="104623.Ser39006_03656"/>
<reference evidence="16" key="2">
    <citation type="submission" date="2013-09" db="EMBL/GenBank/DDBJ databases">
        <authorList>
            <person name="Wang G."/>
            <person name="Yang Y."/>
            <person name="Su Y."/>
        </authorList>
    </citation>
    <scope>NUCLEOTIDE SEQUENCE</scope>
    <source>
        <strain evidence="16">ATCC 39006</strain>
    </source>
</reference>
<evidence type="ECO:0000313" key="17">
    <source>
        <dbReference type="Proteomes" id="UP000017700"/>
    </source>
</evidence>
<reference evidence="16" key="4">
    <citation type="submission" date="2017-11" db="EMBL/GenBank/DDBJ databases">
        <title>Complete genome sequence of Serratia sp. ATCC 39006.</title>
        <authorList>
            <person name="Hampton H.G."/>
            <person name="Jackson S.A."/>
            <person name="Jauregui R."/>
            <person name="Poulter G.T.M."/>
            <person name="Salmond G.P.C."/>
            <person name="Fineran P.C."/>
        </authorList>
    </citation>
    <scope>NUCLEOTIDE SEQUENCE</scope>
    <source>
        <strain evidence="16">ATCC 39006</strain>
    </source>
</reference>
<evidence type="ECO:0000256" key="13">
    <source>
        <dbReference type="ARBA" id="ARBA00023285"/>
    </source>
</evidence>
<evidence type="ECO:0000256" key="11">
    <source>
        <dbReference type="ARBA" id="ARBA00023112"/>
    </source>
</evidence>
<keyword evidence="4" id="KW-0171">Cobalt transport</keyword>
<evidence type="ECO:0000256" key="7">
    <source>
        <dbReference type="ARBA" id="ARBA00022596"/>
    </source>
</evidence>
<keyword evidence="8 14" id="KW-0812">Transmembrane</keyword>
<dbReference type="OrthoDB" id="9812956at2"/>
<keyword evidence="9 14" id="KW-1133">Transmembrane helix</keyword>
<keyword evidence="11" id="KW-0921">Nickel transport</keyword>
<keyword evidence="7" id="KW-0533">Nickel</keyword>
<feature type="transmembrane region" description="Helical" evidence="14">
    <location>
        <begin position="246"/>
        <end position="267"/>
    </location>
</feature>
<keyword evidence="5 14" id="KW-0813">Transport</keyword>
<feature type="transmembrane region" description="Helical" evidence="14">
    <location>
        <begin position="159"/>
        <end position="185"/>
    </location>
</feature>
<dbReference type="InterPro" id="IPR011541">
    <property type="entry name" value="Ni/Co_transpt_high_affinity"/>
</dbReference>